<dbReference type="Pfam" id="PF13391">
    <property type="entry name" value="HNH_2"/>
    <property type="match status" value="1"/>
</dbReference>
<sequence length="291" mass="33817">MRFTDQHKQHFAATDGAYSDITSADEAKKRQITLTDHEVELFVQHFGEENIHTGAAGTNPELATKQFYFFNENRVIELKLVFPKPKKSELRLYMAKRQGFAPDERHTWFVFKSPNQELLTIGYLETDNWNQLEENDKKTKVIIETIESIDDEDYLYQGEILKQLAKQPIEVSSLRAPRDSKIASQAIAIAKYNCEYDNKHPTFISKATLKPYVECHHLIPMAFQSDFENSLDVPQNIVVLCPNCHRQFHHAEVKVQRGMVEYIFRQRQELLVQAGIEVSLEQLMSYYGIDD</sequence>
<keyword evidence="2" id="KW-0540">Nuclease</keyword>
<dbReference type="GO" id="GO:0004519">
    <property type="term" value="F:endonuclease activity"/>
    <property type="evidence" value="ECO:0007669"/>
    <property type="project" value="UniProtKB-KW"/>
</dbReference>
<reference evidence="2 3" key="1">
    <citation type="submission" date="2023-10" db="EMBL/GenBank/DDBJ databases">
        <title>Marine bacteria isolated from horseshoe crab.</title>
        <authorList>
            <person name="Cheng T.H."/>
        </authorList>
    </citation>
    <scope>NUCLEOTIDE SEQUENCE [LARGE SCALE GENOMIC DNA]</scope>
    <source>
        <strain evidence="2 3">HSC6</strain>
    </source>
</reference>
<evidence type="ECO:0000313" key="3">
    <source>
        <dbReference type="Proteomes" id="UP001186452"/>
    </source>
</evidence>
<proteinExistence type="predicted"/>
<dbReference type="RefSeq" id="WP_317523789.1">
    <property type="nucleotide sequence ID" value="NZ_JAWJZI010000009.1"/>
</dbReference>
<keyword evidence="2" id="KW-0255">Endonuclease</keyword>
<dbReference type="Proteomes" id="UP001186452">
    <property type="component" value="Unassembled WGS sequence"/>
</dbReference>
<comment type="caution">
    <text evidence="2">The sequence shown here is derived from an EMBL/GenBank/DDBJ whole genome shotgun (WGS) entry which is preliminary data.</text>
</comment>
<organism evidence="2 3">
    <name type="scientific">Photobacterium rosenbergii</name>
    <dbReference type="NCBI Taxonomy" id="294936"/>
    <lineage>
        <taxon>Bacteria</taxon>
        <taxon>Pseudomonadati</taxon>
        <taxon>Pseudomonadota</taxon>
        <taxon>Gammaproteobacteria</taxon>
        <taxon>Vibrionales</taxon>
        <taxon>Vibrionaceae</taxon>
        <taxon>Photobacterium</taxon>
    </lineage>
</organism>
<feature type="domain" description="HNH nuclease" evidence="1">
    <location>
        <begin position="211"/>
        <end position="250"/>
    </location>
</feature>
<dbReference type="CDD" id="cd00085">
    <property type="entry name" value="HNHc"/>
    <property type="match status" value="1"/>
</dbReference>
<accession>A0ABU3ZLJ4</accession>
<dbReference type="InterPro" id="IPR003615">
    <property type="entry name" value="HNH_nuc"/>
</dbReference>
<dbReference type="Gene3D" id="1.10.30.50">
    <property type="match status" value="1"/>
</dbReference>
<dbReference type="EMBL" id="JAWJZI010000009">
    <property type="protein sequence ID" value="MDV5170975.1"/>
    <property type="molecule type" value="Genomic_DNA"/>
</dbReference>
<gene>
    <name evidence="2" type="ORF">R2X38_18420</name>
</gene>
<evidence type="ECO:0000259" key="1">
    <source>
        <dbReference type="Pfam" id="PF13391"/>
    </source>
</evidence>
<evidence type="ECO:0000313" key="2">
    <source>
        <dbReference type="EMBL" id="MDV5170975.1"/>
    </source>
</evidence>
<keyword evidence="2" id="KW-0378">Hydrolase</keyword>
<protein>
    <submittedName>
        <fullName evidence="2">HNH endonuclease</fullName>
    </submittedName>
</protein>
<keyword evidence="3" id="KW-1185">Reference proteome</keyword>
<name>A0ABU3ZLJ4_9GAMM</name>